<feature type="transmembrane region" description="Helical" evidence="1">
    <location>
        <begin position="160"/>
        <end position="180"/>
    </location>
</feature>
<keyword evidence="3" id="KW-1185">Reference proteome</keyword>
<organism evidence="2 3">
    <name type="scientific">Ephemerocybe angulata</name>
    <dbReference type="NCBI Taxonomy" id="980116"/>
    <lineage>
        <taxon>Eukaryota</taxon>
        <taxon>Fungi</taxon>
        <taxon>Dikarya</taxon>
        <taxon>Basidiomycota</taxon>
        <taxon>Agaricomycotina</taxon>
        <taxon>Agaricomycetes</taxon>
        <taxon>Agaricomycetidae</taxon>
        <taxon>Agaricales</taxon>
        <taxon>Agaricineae</taxon>
        <taxon>Psathyrellaceae</taxon>
        <taxon>Ephemerocybe</taxon>
    </lineage>
</organism>
<accession>A0A8H6I652</accession>
<reference evidence="2 3" key="1">
    <citation type="submission" date="2020-07" db="EMBL/GenBank/DDBJ databases">
        <title>Comparative genomics of pyrophilous fungi reveals a link between fire events and developmental genes.</title>
        <authorList>
            <consortium name="DOE Joint Genome Institute"/>
            <person name="Steindorff A.S."/>
            <person name="Carver A."/>
            <person name="Calhoun S."/>
            <person name="Stillman K."/>
            <person name="Liu H."/>
            <person name="Lipzen A."/>
            <person name="Pangilinan J."/>
            <person name="Labutti K."/>
            <person name="Bruns T.D."/>
            <person name="Grigoriev I.V."/>
        </authorList>
    </citation>
    <scope>NUCLEOTIDE SEQUENCE [LARGE SCALE GENOMIC DNA]</scope>
    <source>
        <strain evidence="2 3">CBS 144469</strain>
    </source>
</reference>
<keyword evidence="1" id="KW-0812">Transmembrane</keyword>
<dbReference type="AlphaFoldDB" id="A0A8H6I652"/>
<comment type="caution">
    <text evidence="2">The sequence shown here is derived from an EMBL/GenBank/DDBJ whole genome shotgun (WGS) entry which is preliminary data.</text>
</comment>
<dbReference type="Proteomes" id="UP000521943">
    <property type="component" value="Unassembled WGS sequence"/>
</dbReference>
<evidence type="ECO:0000313" key="3">
    <source>
        <dbReference type="Proteomes" id="UP000521943"/>
    </source>
</evidence>
<name>A0A8H6I652_9AGAR</name>
<keyword evidence="1" id="KW-0472">Membrane</keyword>
<gene>
    <name evidence="2" type="ORF">DFP72DRAFT_151786</name>
</gene>
<sequence length="221" mass="25147">MFGRSSHSPFFKLTRSARFFRSVRSHASSLPFHSFACRGLSLLPCPRSFALPLFVQFTVRYTCAACPSFIHSSLPSPYTLVKTRTRTNQHPLRPEARKPSWSVDEREVDLGEKNTVKIADLGNELRGSNSTPRTTSRRGSIDVRMSYSARRVWIGVLRVWCVRFGFVCSGWMVLMIVTLFCPNSCLPRIRHSFFGYMRKLDALLERVRGCDDECTRGGDGP</sequence>
<evidence type="ECO:0008006" key="4">
    <source>
        <dbReference type="Google" id="ProtNLM"/>
    </source>
</evidence>
<keyword evidence="1" id="KW-1133">Transmembrane helix</keyword>
<evidence type="ECO:0000313" key="2">
    <source>
        <dbReference type="EMBL" id="KAF6759324.1"/>
    </source>
</evidence>
<evidence type="ECO:0000256" key="1">
    <source>
        <dbReference type="SAM" id="Phobius"/>
    </source>
</evidence>
<protein>
    <recommendedName>
        <fullName evidence="4">Transmembrane protein</fullName>
    </recommendedName>
</protein>
<dbReference type="EMBL" id="JACGCI010000016">
    <property type="protein sequence ID" value="KAF6759324.1"/>
    <property type="molecule type" value="Genomic_DNA"/>
</dbReference>
<proteinExistence type="predicted"/>